<feature type="signal peptide" evidence="1">
    <location>
        <begin position="1"/>
        <end position="21"/>
    </location>
</feature>
<dbReference type="SUPFAM" id="SSF50630">
    <property type="entry name" value="Acid proteases"/>
    <property type="match status" value="1"/>
</dbReference>
<protein>
    <recommendedName>
        <fullName evidence="2">Retropepsin-like aspartic endopeptidase domain-containing protein</fullName>
    </recommendedName>
</protein>
<organism evidence="3 4">
    <name type="scientific">Photobacterium lipolyticum</name>
    <dbReference type="NCBI Taxonomy" id="266810"/>
    <lineage>
        <taxon>Bacteria</taxon>
        <taxon>Pseudomonadati</taxon>
        <taxon>Pseudomonadota</taxon>
        <taxon>Gammaproteobacteria</taxon>
        <taxon>Vibrionales</taxon>
        <taxon>Vibrionaceae</taxon>
        <taxon>Photobacterium</taxon>
    </lineage>
</organism>
<dbReference type="OrthoDB" id="5819749at2"/>
<dbReference type="Pfam" id="PF05618">
    <property type="entry name" value="Zn_protease"/>
    <property type="match status" value="1"/>
</dbReference>
<dbReference type="AlphaFoldDB" id="A0A2T3MZE5"/>
<dbReference type="RefSeq" id="WP_107282990.1">
    <property type="nucleotide sequence ID" value="NZ_PYMC01000005.1"/>
</dbReference>
<dbReference type="PANTHER" id="PTHR38037:SF2">
    <property type="entry name" value="ATP-DEPENDENT ZINC PROTEASE DOMAIN-CONTAINING PROTEIN-RELATED"/>
    <property type="match status" value="1"/>
</dbReference>
<dbReference type="Proteomes" id="UP000240904">
    <property type="component" value="Unassembled WGS sequence"/>
</dbReference>
<dbReference type="Gene3D" id="2.40.70.10">
    <property type="entry name" value="Acid Proteases"/>
    <property type="match status" value="1"/>
</dbReference>
<feature type="chain" id="PRO_5015749099" description="Retropepsin-like aspartic endopeptidase domain-containing protein" evidence="1">
    <location>
        <begin position="22"/>
        <end position="170"/>
    </location>
</feature>
<gene>
    <name evidence="3" type="ORF">C9I89_08800</name>
</gene>
<evidence type="ECO:0000256" key="1">
    <source>
        <dbReference type="SAM" id="SignalP"/>
    </source>
</evidence>
<proteinExistence type="predicted"/>
<keyword evidence="4" id="KW-1185">Reference proteome</keyword>
<evidence type="ECO:0000313" key="3">
    <source>
        <dbReference type="EMBL" id="PSW05350.1"/>
    </source>
</evidence>
<keyword evidence="1" id="KW-0732">Signal</keyword>
<dbReference type="InterPro" id="IPR008503">
    <property type="entry name" value="Asp_endopeptidase"/>
</dbReference>
<evidence type="ECO:0000313" key="4">
    <source>
        <dbReference type="Proteomes" id="UP000240904"/>
    </source>
</evidence>
<reference evidence="3 4" key="1">
    <citation type="submission" date="2018-03" db="EMBL/GenBank/DDBJ databases">
        <title>Whole genome sequencing of Histamine producing bacteria.</title>
        <authorList>
            <person name="Butler K."/>
        </authorList>
    </citation>
    <scope>NUCLEOTIDE SEQUENCE [LARGE SCALE GENOMIC DNA]</scope>
    <source>
        <strain evidence="3 4">DSM 16190</strain>
    </source>
</reference>
<dbReference type="PANTHER" id="PTHR38037">
    <property type="entry name" value="ZN_PROTEASE DOMAIN-CONTAINING PROTEIN"/>
    <property type="match status" value="1"/>
</dbReference>
<feature type="domain" description="Retropepsin-like aspartic endopeptidase" evidence="2">
    <location>
        <begin position="31"/>
        <end position="165"/>
    </location>
</feature>
<accession>A0A2T3MZE5</accession>
<dbReference type="EMBL" id="PYMC01000005">
    <property type="protein sequence ID" value="PSW05350.1"/>
    <property type="molecule type" value="Genomic_DNA"/>
</dbReference>
<sequence>MNKILLSAVIFLSATSSFVTASTKIQDHKSIVGQVETIKVHELGMDYKARIDTGAATTSLHAVDIEVTGEDSDSDDMRDHLGETVEFTSINENGEKTRFKGRIIKVSKIRNAQGVERRYAVKMDLGWNGEHKRVSVNLRDRGKLEYKLLIGRNWLEGSYLVDVEKADEDD</sequence>
<dbReference type="InterPro" id="IPR021109">
    <property type="entry name" value="Peptidase_aspartic_dom_sf"/>
</dbReference>
<evidence type="ECO:0000259" key="2">
    <source>
        <dbReference type="Pfam" id="PF05618"/>
    </source>
</evidence>
<comment type="caution">
    <text evidence="3">The sequence shown here is derived from an EMBL/GenBank/DDBJ whole genome shotgun (WGS) entry which is preliminary data.</text>
</comment>
<name>A0A2T3MZE5_9GAMM</name>